<protein>
    <submittedName>
        <fullName evidence="2">IS1595 family transposase ISPepr2</fullName>
    </submittedName>
</protein>
<organism evidence="2 3">
    <name type="scientific">Geothermobacter hydrogeniphilus</name>
    <dbReference type="NCBI Taxonomy" id="1969733"/>
    <lineage>
        <taxon>Bacteria</taxon>
        <taxon>Pseudomonadati</taxon>
        <taxon>Thermodesulfobacteriota</taxon>
        <taxon>Desulfuromonadia</taxon>
        <taxon>Desulfuromonadales</taxon>
        <taxon>Geothermobacteraceae</taxon>
        <taxon>Geothermobacter</taxon>
    </lineage>
</organism>
<reference evidence="2 3" key="1">
    <citation type="journal article" date="2018" name="Genome Announc.">
        <title>Genome Sequence of Geothermobacter sp. HR-1 Iron Reducer from the Loihi Seamount.</title>
        <authorList>
            <person name="Smith H."/>
            <person name="Abuyen K."/>
            <person name="Tremblay J."/>
            <person name="Savalia P."/>
            <person name="Perez-Rodriguez I."/>
            <person name="Emerson D."/>
            <person name="Tully B."/>
            <person name="Amend J."/>
        </authorList>
    </citation>
    <scope>NUCLEOTIDE SEQUENCE [LARGE SCALE GENOMIC DNA]</scope>
    <source>
        <strain evidence="2 3">HR-1</strain>
    </source>
</reference>
<proteinExistence type="predicted"/>
<dbReference type="Proteomes" id="UP000236340">
    <property type="component" value="Unassembled WGS sequence"/>
</dbReference>
<dbReference type="AlphaFoldDB" id="A0A2K2HC00"/>
<sequence>MNLNQFRKRFPTEDVARKFLEKAIWPNGRFCPHCGCLKSWPIRGRTTRSGLYECGGCHGQFTVTTKTPLHGTKLPLRIWLMALYFMVNSSKGVSSVFLAKWIGVNQKTAWKIGHAIRAMMAAHGNAIGQLSGIVELDEKYLGGKPRFQRGVKHPRGKGTRKSCVHVAVSRQGPARASVVDNDSYATLAPHVRKVVAADAQLMTDQLQTYVAIGKDFASHESVHHGIKEFARGNAHVNTAESFNATLERAKQGIFHYISRQHLPRYLGEVVFRWNNRDPVEKKQRNGLSKIVMQAKPVLEQFDNLLKYAVGTQLRRTIYGGIAVPQPLFGG</sequence>
<gene>
    <name evidence="2" type="ORF">C2E25_05105</name>
</gene>
<feature type="domain" description="ISXO2-like transposase" evidence="1">
    <location>
        <begin position="129"/>
        <end position="274"/>
    </location>
</feature>
<evidence type="ECO:0000313" key="2">
    <source>
        <dbReference type="EMBL" id="PNU20771.1"/>
    </source>
</evidence>
<name>A0A2K2HC00_9BACT</name>
<dbReference type="RefSeq" id="WP_103114712.1">
    <property type="nucleotide sequence ID" value="NZ_PPFX01000008.1"/>
</dbReference>
<dbReference type="InterPro" id="IPR024442">
    <property type="entry name" value="Transposase_Zn_ribbon"/>
</dbReference>
<accession>A0A2K2HC00</accession>
<evidence type="ECO:0000313" key="3">
    <source>
        <dbReference type="Proteomes" id="UP000236340"/>
    </source>
</evidence>
<dbReference type="NCBIfam" id="NF033547">
    <property type="entry name" value="transpos_IS1595"/>
    <property type="match status" value="1"/>
</dbReference>
<dbReference type="Pfam" id="PF12760">
    <property type="entry name" value="Zn_ribbon_IS1595"/>
    <property type="match status" value="1"/>
</dbReference>
<evidence type="ECO:0000259" key="1">
    <source>
        <dbReference type="SMART" id="SM01126"/>
    </source>
</evidence>
<comment type="caution">
    <text evidence="2">The sequence shown here is derived from an EMBL/GenBank/DDBJ whole genome shotgun (WGS) entry which is preliminary data.</text>
</comment>
<dbReference type="InterPro" id="IPR024445">
    <property type="entry name" value="Tnp_ISXO2-like"/>
</dbReference>
<dbReference type="SMART" id="SM01126">
    <property type="entry name" value="DDE_Tnp_IS1595"/>
    <property type="match status" value="1"/>
</dbReference>
<dbReference type="EMBL" id="PPFX01000008">
    <property type="protein sequence ID" value="PNU20771.1"/>
    <property type="molecule type" value="Genomic_DNA"/>
</dbReference>
<dbReference type="OrthoDB" id="5401638at2"/>
<dbReference type="Pfam" id="PF12762">
    <property type="entry name" value="DDE_Tnp_IS1595"/>
    <property type="match status" value="1"/>
</dbReference>